<evidence type="ECO:0000313" key="2">
    <source>
        <dbReference type="Proteomes" id="UP000180166"/>
    </source>
</evidence>
<dbReference type="EMBL" id="CP017839">
    <property type="protein sequence ID" value="APA95651.1"/>
    <property type="molecule type" value="Genomic_DNA"/>
</dbReference>
<sequence>MLRLTFPGVDRPVAITRFDTGKLISDLISDIRSEIESIPSDVANHLDNVSAVISIEVFPETLNDDLWEFLDLVESFLATKLNGIIATDDGIYDEKLKLIAS</sequence>
<evidence type="ECO:0000313" key="1">
    <source>
        <dbReference type="EMBL" id="APA95651.1"/>
    </source>
</evidence>
<dbReference type="AlphaFoldDB" id="A0ABC8ANC6"/>
<dbReference type="Proteomes" id="UP000180166">
    <property type="component" value="Chromosome"/>
</dbReference>
<protein>
    <submittedName>
        <fullName evidence="1">Uncharacterized protein</fullName>
    </submittedName>
</protein>
<reference evidence="1 2" key="1">
    <citation type="submission" date="2016-10" db="EMBL/GenBank/DDBJ databases">
        <title>Genome sequence of Nocardia seriolae strain EM150506, isolated from Anguila japonica.</title>
        <authorList>
            <person name="Han H.-J."/>
        </authorList>
    </citation>
    <scope>NUCLEOTIDE SEQUENCE [LARGE SCALE GENOMIC DNA]</scope>
    <source>
        <strain evidence="1 2">EM150506</strain>
    </source>
</reference>
<proteinExistence type="predicted"/>
<dbReference type="KEGG" id="nsr:NS506_01580"/>
<organism evidence="1 2">
    <name type="scientific">Nocardia seriolae</name>
    <dbReference type="NCBI Taxonomy" id="37332"/>
    <lineage>
        <taxon>Bacteria</taxon>
        <taxon>Bacillati</taxon>
        <taxon>Actinomycetota</taxon>
        <taxon>Actinomycetes</taxon>
        <taxon>Mycobacteriales</taxon>
        <taxon>Nocardiaceae</taxon>
        <taxon>Nocardia</taxon>
    </lineage>
</organism>
<name>A0ABC8ANC6_9NOCA</name>
<accession>A0ABC8ANC6</accession>
<gene>
    <name evidence="1" type="ORF">NS506_01580</name>
</gene>